<evidence type="ECO:0000313" key="4">
    <source>
        <dbReference type="Proteomes" id="UP000217083"/>
    </source>
</evidence>
<dbReference type="CDD" id="cd07814">
    <property type="entry name" value="SRPBCC_CalC_Aha1-like"/>
    <property type="match status" value="1"/>
</dbReference>
<dbReference type="AlphaFoldDB" id="A0A263BTS8"/>
<feature type="domain" description="Activator of Hsp90 ATPase homologue 1/2-like C-terminal" evidence="2">
    <location>
        <begin position="11"/>
        <end position="132"/>
    </location>
</feature>
<dbReference type="SUPFAM" id="SSF55961">
    <property type="entry name" value="Bet v1-like"/>
    <property type="match status" value="1"/>
</dbReference>
<evidence type="ECO:0000259" key="2">
    <source>
        <dbReference type="Pfam" id="PF08327"/>
    </source>
</evidence>
<dbReference type="EMBL" id="NPIA01000004">
    <property type="protein sequence ID" value="OZM56962.1"/>
    <property type="molecule type" value="Genomic_DNA"/>
</dbReference>
<dbReference type="InterPro" id="IPR013538">
    <property type="entry name" value="ASHA1/2-like_C"/>
</dbReference>
<dbReference type="Pfam" id="PF08327">
    <property type="entry name" value="AHSA1"/>
    <property type="match status" value="1"/>
</dbReference>
<reference evidence="3 4" key="2">
    <citation type="submission" date="2017-09" db="EMBL/GenBank/DDBJ databases">
        <title>Bacillus patelloidae sp. nov., isolated from the intestinal tract of a marine limpet.</title>
        <authorList>
            <person name="Liu R."/>
            <person name="Dong C."/>
            <person name="Shao Z."/>
        </authorList>
    </citation>
    <scope>NUCLEOTIDE SEQUENCE [LARGE SCALE GENOMIC DNA]</scope>
    <source>
        <strain evidence="3 4">SA5d-4</strain>
    </source>
</reference>
<comment type="caution">
    <text evidence="3">The sequence shown here is derived from an EMBL/GenBank/DDBJ whole genome shotgun (WGS) entry which is preliminary data.</text>
</comment>
<name>A0A263BTS8_9BACI</name>
<dbReference type="Gene3D" id="3.30.530.20">
    <property type="match status" value="1"/>
</dbReference>
<protein>
    <recommendedName>
        <fullName evidence="2">Activator of Hsp90 ATPase homologue 1/2-like C-terminal domain-containing protein</fullName>
    </recommendedName>
</protein>
<comment type="similarity">
    <text evidence="1">Belongs to the AHA1 family.</text>
</comment>
<accession>A0A263BTS8</accession>
<keyword evidence="4" id="KW-1185">Reference proteome</keyword>
<sequence length="152" mass="17511">MESFQKTQVINAAPREVYKAFTTEEGLRGWWTPDCDVGEKVGDVHHFRFSNGDFNKLEIVELKPNERIHWKCIDGWDEWIGTEIIVNFVRTENGNTTMFFMHKGLTPNKLCYKGCKKAWSEYISQSIKGYVETGKGKPHIPEAENVIALKKA</sequence>
<dbReference type="RefSeq" id="WP_094924490.1">
    <property type="nucleotide sequence ID" value="NZ_NPIA01000004.1"/>
</dbReference>
<reference evidence="4" key="1">
    <citation type="submission" date="2017-08" db="EMBL/GenBank/DDBJ databases">
        <authorList>
            <person name="Huang Z."/>
        </authorList>
    </citation>
    <scope>NUCLEOTIDE SEQUENCE [LARGE SCALE GENOMIC DNA]</scope>
    <source>
        <strain evidence="4">SA5d-4</strain>
    </source>
</reference>
<proteinExistence type="inferred from homology"/>
<organism evidence="3 4">
    <name type="scientific">Lottiidibacillus patelloidae</name>
    <dbReference type="NCBI Taxonomy" id="2670334"/>
    <lineage>
        <taxon>Bacteria</taxon>
        <taxon>Bacillati</taxon>
        <taxon>Bacillota</taxon>
        <taxon>Bacilli</taxon>
        <taxon>Bacillales</taxon>
        <taxon>Bacillaceae</taxon>
        <taxon>Lottiidibacillus</taxon>
    </lineage>
</organism>
<dbReference type="Proteomes" id="UP000217083">
    <property type="component" value="Unassembled WGS sequence"/>
</dbReference>
<evidence type="ECO:0000313" key="3">
    <source>
        <dbReference type="EMBL" id="OZM56962.1"/>
    </source>
</evidence>
<gene>
    <name evidence="3" type="ORF">CIB95_09330</name>
</gene>
<evidence type="ECO:0000256" key="1">
    <source>
        <dbReference type="ARBA" id="ARBA00006817"/>
    </source>
</evidence>
<dbReference type="InterPro" id="IPR023393">
    <property type="entry name" value="START-like_dom_sf"/>
</dbReference>